<dbReference type="FunFam" id="1.10.3430.10:FF:000008">
    <property type="entry name" value="Ammonium transporter"/>
    <property type="match status" value="1"/>
</dbReference>
<dbReference type="Pfam" id="PF00909">
    <property type="entry name" value="Ammonium_transp"/>
    <property type="match status" value="1"/>
</dbReference>
<evidence type="ECO:0000256" key="4">
    <source>
        <dbReference type="ARBA" id="ARBA00022692"/>
    </source>
</evidence>
<dbReference type="PROSITE" id="PS01219">
    <property type="entry name" value="AMMONIUM_TRANSP"/>
    <property type="match status" value="1"/>
</dbReference>
<feature type="transmembrane region" description="Helical" evidence="8">
    <location>
        <begin position="318"/>
        <end position="338"/>
    </location>
</feature>
<dbReference type="InterPro" id="IPR024041">
    <property type="entry name" value="NH4_transpt_AmtB-like_dom"/>
</dbReference>
<evidence type="ECO:0000313" key="11">
    <source>
        <dbReference type="EMBL" id="GHP11217.1"/>
    </source>
</evidence>
<evidence type="ECO:0000256" key="8">
    <source>
        <dbReference type="RuleBase" id="RU362002"/>
    </source>
</evidence>
<dbReference type="PANTHER" id="PTHR11730:SF6">
    <property type="entry name" value="AMMONIUM TRANSPORTER"/>
    <property type="match status" value="1"/>
</dbReference>
<evidence type="ECO:0000256" key="2">
    <source>
        <dbReference type="ARBA" id="ARBA00005887"/>
    </source>
</evidence>
<gene>
    <name evidence="11" type="ORF">PPROV_000994800</name>
</gene>
<keyword evidence="5 8" id="KW-1133">Transmembrane helix</keyword>
<dbReference type="InterPro" id="IPR018047">
    <property type="entry name" value="Ammonium_transpt_CS"/>
</dbReference>
<dbReference type="OrthoDB" id="534912at2759"/>
<dbReference type="NCBIfam" id="TIGR00836">
    <property type="entry name" value="amt"/>
    <property type="match status" value="1"/>
</dbReference>
<organism evidence="11 12">
    <name type="scientific">Pycnococcus provasolii</name>
    <dbReference type="NCBI Taxonomy" id="41880"/>
    <lineage>
        <taxon>Eukaryota</taxon>
        <taxon>Viridiplantae</taxon>
        <taxon>Chlorophyta</taxon>
        <taxon>Pseudoscourfieldiophyceae</taxon>
        <taxon>Pseudoscourfieldiales</taxon>
        <taxon>Pycnococcaceae</taxon>
        <taxon>Pycnococcus</taxon>
    </lineage>
</organism>
<dbReference type="GO" id="GO:0097272">
    <property type="term" value="P:ammonium homeostasis"/>
    <property type="evidence" value="ECO:0007669"/>
    <property type="project" value="TreeGrafter"/>
</dbReference>
<feature type="transmembrane region" description="Helical" evidence="8">
    <location>
        <begin position="147"/>
        <end position="171"/>
    </location>
</feature>
<dbReference type="InterPro" id="IPR029020">
    <property type="entry name" value="Ammonium/urea_transptr"/>
</dbReference>
<evidence type="ECO:0000313" key="12">
    <source>
        <dbReference type="Proteomes" id="UP000660262"/>
    </source>
</evidence>
<evidence type="ECO:0000256" key="1">
    <source>
        <dbReference type="ARBA" id="ARBA00004141"/>
    </source>
</evidence>
<keyword evidence="6 8" id="KW-0472">Membrane</keyword>
<feature type="compositionally biased region" description="Polar residues" evidence="9">
    <location>
        <begin position="478"/>
        <end position="487"/>
    </location>
</feature>
<feature type="transmembrane region" description="Helical" evidence="8">
    <location>
        <begin position="21"/>
        <end position="45"/>
    </location>
</feature>
<sequence>MQCGFAMLEAGSVRAKNTQNILLKNFLDAALGTLIWWAIGFAFAYGEGGALPNPFIGGRHFFGIDMIEEEDTEGAGYASWFFQWSFAATAATIVSGSVAERCKLGAYLCYTSMLVGLVYPVVVHWVWSTEGWLSAFRSPPLLGSRGMIDFAGSGVVHMVGGGAGLMGAVFLGPRRGRFGTVRTSEQGTTIAIPGHSAILSTLGVFIIWTGWYGFNAASTLCMYKCMGIALRAAVNTTISAAAGGCFTLFVHVFIFRRPAELAPLMNGVLGGLVSITAGCAVYEPWAAFVIGCIAGLVYIGSSLALLNLEIDDPLDAAIAAPVHFFCGSWGVIAVGLFASPSATMAAYPIAEGATATYGAFYPGGGGMQLGIQLLGVVSIAAWTMLTTGFLFGILKAMKKLRVPAEKEFVGMDAVSHGGYAYHLERTGANVVGEWLLRRRTTSRTKKSNNAGTNFAKAVTEAMKQDKEDNDENKNKNEPTSSNMAGEP</sequence>
<feature type="transmembrane region" description="Helical" evidence="8">
    <location>
        <begin position="192"/>
        <end position="212"/>
    </location>
</feature>
<accession>A0A830I230</accession>
<feature type="transmembrane region" description="Helical" evidence="8">
    <location>
        <begin position="285"/>
        <end position="306"/>
    </location>
</feature>
<evidence type="ECO:0000256" key="6">
    <source>
        <dbReference type="ARBA" id="ARBA00023136"/>
    </source>
</evidence>
<evidence type="ECO:0000256" key="7">
    <source>
        <dbReference type="ARBA" id="ARBA00023177"/>
    </source>
</evidence>
<keyword evidence="7 8" id="KW-0924">Ammonia transport</keyword>
<dbReference type="PANTHER" id="PTHR11730">
    <property type="entry name" value="AMMONIUM TRANSPORTER"/>
    <property type="match status" value="1"/>
</dbReference>
<dbReference type="InterPro" id="IPR001905">
    <property type="entry name" value="Ammonium_transpt"/>
</dbReference>
<reference evidence="11" key="1">
    <citation type="submission" date="2020-10" db="EMBL/GenBank/DDBJ databases">
        <title>Unveiling of a novel bifunctional photoreceptor, Dualchrome1, isolated from a cosmopolitan green alga.</title>
        <authorList>
            <person name="Suzuki S."/>
            <person name="Kawachi M."/>
        </authorList>
    </citation>
    <scope>NUCLEOTIDE SEQUENCE</scope>
    <source>
        <strain evidence="11">NIES 2893</strain>
    </source>
</reference>
<dbReference type="SUPFAM" id="SSF111352">
    <property type="entry name" value="Ammonium transporter"/>
    <property type="match status" value="1"/>
</dbReference>
<keyword evidence="4 8" id="KW-0812">Transmembrane</keyword>
<dbReference type="Gene3D" id="1.10.3430.10">
    <property type="entry name" value="Ammonium transporter AmtB like domains"/>
    <property type="match status" value="1"/>
</dbReference>
<keyword evidence="12" id="KW-1185">Reference proteome</keyword>
<proteinExistence type="inferred from homology"/>
<dbReference type="EMBL" id="BNJQ01000033">
    <property type="protein sequence ID" value="GHP11217.1"/>
    <property type="molecule type" value="Genomic_DNA"/>
</dbReference>
<feature type="transmembrane region" description="Helical" evidence="8">
    <location>
        <begin position="261"/>
        <end position="279"/>
    </location>
</feature>
<feature type="transmembrane region" description="Helical" evidence="8">
    <location>
        <begin position="106"/>
        <end position="127"/>
    </location>
</feature>
<feature type="transmembrane region" description="Helical" evidence="8">
    <location>
        <begin position="80"/>
        <end position="99"/>
    </location>
</feature>
<keyword evidence="3 8" id="KW-0813">Transport</keyword>
<evidence type="ECO:0000256" key="5">
    <source>
        <dbReference type="ARBA" id="ARBA00022989"/>
    </source>
</evidence>
<name>A0A830I230_9CHLO</name>
<evidence type="ECO:0000259" key="10">
    <source>
        <dbReference type="Pfam" id="PF00909"/>
    </source>
</evidence>
<feature type="domain" description="Ammonium transporter AmtB-like" evidence="10">
    <location>
        <begin position="1"/>
        <end position="421"/>
    </location>
</feature>
<comment type="subcellular location">
    <subcellularLocation>
        <location evidence="8">Cell membrane</location>
        <topology evidence="8">Multi-pass membrane protein</topology>
    </subcellularLocation>
    <subcellularLocation>
        <location evidence="1">Membrane</location>
        <topology evidence="1">Multi-pass membrane protein</topology>
    </subcellularLocation>
</comment>
<comment type="similarity">
    <text evidence="2 8">Belongs to the ammonia transporter channel (TC 1.A.11.2) family.</text>
</comment>
<comment type="caution">
    <text evidence="11">The sequence shown here is derived from an EMBL/GenBank/DDBJ whole genome shotgun (WGS) entry which is preliminary data.</text>
</comment>
<feature type="transmembrane region" description="Helical" evidence="8">
    <location>
        <begin position="232"/>
        <end position="254"/>
    </location>
</feature>
<evidence type="ECO:0000256" key="3">
    <source>
        <dbReference type="ARBA" id="ARBA00022448"/>
    </source>
</evidence>
<dbReference type="AlphaFoldDB" id="A0A830I230"/>
<feature type="compositionally biased region" description="Basic and acidic residues" evidence="9">
    <location>
        <begin position="462"/>
        <end position="476"/>
    </location>
</feature>
<dbReference type="GO" id="GO:0005886">
    <property type="term" value="C:plasma membrane"/>
    <property type="evidence" value="ECO:0007669"/>
    <property type="project" value="UniProtKB-SubCell"/>
</dbReference>
<evidence type="ECO:0000256" key="9">
    <source>
        <dbReference type="SAM" id="MobiDB-lite"/>
    </source>
</evidence>
<feature type="region of interest" description="Disordered" evidence="9">
    <location>
        <begin position="441"/>
        <end position="487"/>
    </location>
</feature>
<dbReference type="Proteomes" id="UP000660262">
    <property type="component" value="Unassembled WGS sequence"/>
</dbReference>
<protein>
    <recommendedName>
        <fullName evidence="8">Ammonium transporter</fullName>
    </recommendedName>
</protein>
<feature type="transmembrane region" description="Helical" evidence="8">
    <location>
        <begin position="371"/>
        <end position="394"/>
    </location>
</feature>
<dbReference type="GO" id="GO:0008519">
    <property type="term" value="F:ammonium channel activity"/>
    <property type="evidence" value="ECO:0007669"/>
    <property type="project" value="InterPro"/>
</dbReference>